<comment type="caution">
    <text evidence="8">The sequence shown here is derived from an EMBL/GenBank/DDBJ whole genome shotgun (WGS) entry which is preliminary data.</text>
</comment>
<dbReference type="EMBL" id="JAIQUM010000023">
    <property type="protein sequence ID" value="MBZ5750936.1"/>
    <property type="molecule type" value="Genomic_DNA"/>
</dbReference>
<evidence type="ECO:0000259" key="7">
    <source>
        <dbReference type="Pfam" id="PF04024"/>
    </source>
</evidence>
<evidence type="ECO:0000313" key="9">
    <source>
        <dbReference type="Proteomes" id="UP001165287"/>
    </source>
</evidence>
<name>A0ABS7URL0_9BACI</name>
<evidence type="ECO:0000313" key="8">
    <source>
        <dbReference type="EMBL" id="MBZ5750936.1"/>
    </source>
</evidence>
<keyword evidence="4 6" id="KW-1133">Transmembrane helix</keyword>
<dbReference type="Pfam" id="PF04024">
    <property type="entry name" value="PspC"/>
    <property type="match status" value="1"/>
</dbReference>
<keyword evidence="3 6" id="KW-0812">Transmembrane</keyword>
<dbReference type="RefSeq" id="WP_224139214.1">
    <property type="nucleotide sequence ID" value="NZ_JAIQUM010000023.1"/>
</dbReference>
<dbReference type="InterPro" id="IPR052027">
    <property type="entry name" value="PspC"/>
</dbReference>
<evidence type="ECO:0000256" key="5">
    <source>
        <dbReference type="ARBA" id="ARBA00023136"/>
    </source>
</evidence>
<proteinExistence type="predicted"/>
<protein>
    <submittedName>
        <fullName evidence="8">PspC domain-containing protein</fullName>
    </submittedName>
</protein>
<evidence type="ECO:0000256" key="2">
    <source>
        <dbReference type="ARBA" id="ARBA00022475"/>
    </source>
</evidence>
<comment type="subcellular location">
    <subcellularLocation>
        <location evidence="1">Cell membrane</location>
        <topology evidence="1">Single-pass membrane protein</topology>
    </subcellularLocation>
</comment>
<keyword evidence="9" id="KW-1185">Reference proteome</keyword>
<organism evidence="8 9">
    <name type="scientific">Metabacillus rhizolycopersici</name>
    <dbReference type="NCBI Taxonomy" id="2875709"/>
    <lineage>
        <taxon>Bacteria</taxon>
        <taxon>Bacillati</taxon>
        <taxon>Bacillota</taxon>
        <taxon>Bacilli</taxon>
        <taxon>Bacillales</taxon>
        <taxon>Bacillaceae</taxon>
        <taxon>Metabacillus</taxon>
    </lineage>
</organism>
<evidence type="ECO:0000256" key="6">
    <source>
        <dbReference type="SAM" id="Phobius"/>
    </source>
</evidence>
<feature type="transmembrane region" description="Helical" evidence="6">
    <location>
        <begin position="33"/>
        <end position="58"/>
    </location>
</feature>
<keyword evidence="5 6" id="KW-0472">Membrane</keyword>
<feature type="domain" description="Phage shock protein PspC N-terminal" evidence="7">
    <location>
        <begin position="2"/>
        <end position="61"/>
    </location>
</feature>
<dbReference type="Proteomes" id="UP001165287">
    <property type="component" value="Unassembled WGS sequence"/>
</dbReference>
<dbReference type="InterPro" id="IPR007168">
    <property type="entry name" value="Phageshock_PspC_N"/>
</dbReference>
<dbReference type="PANTHER" id="PTHR33885">
    <property type="entry name" value="PHAGE SHOCK PROTEIN C"/>
    <property type="match status" value="1"/>
</dbReference>
<reference evidence="8" key="1">
    <citation type="submission" date="2024-05" db="EMBL/GenBank/DDBJ databases">
        <title>Metabacillus sp. nov., isolated from the rhizosphere soil of tomato plants.</title>
        <authorList>
            <person name="Ma R."/>
        </authorList>
    </citation>
    <scope>NUCLEOTIDE SEQUENCE</scope>
    <source>
        <strain evidence="8">DBTR6</strain>
    </source>
</reference>
<dbReference type="PANTHER" id="PTHR33885:SF3">
    <property type="entry name" value="PHAGE SHOCK PROTEIN C"/>
    <property type="match status" value="1"/>
</dbReference>
<sequence length="65" mass="7423">MKRLYRSRNNRKLSGVLGGLSDYLGIDASMLRILFFILFIFTGFFPLGITYLACIFIVPEESDVL</sequence>
<keyword evidence="2" id="KW-1003">Cell membrane</keyword>
<evidence type="ECO:0000256" key="4">
    <source>
        <dbReference type="ARBA" id="ARBA00022989"/>
    </source>
</evidence>
<accession>A0ABS7URL0</accession>
<evidence type="ECO:0000256" key="1">
    <source>
        <dbReference type="ARBA" id="ARBA00004162"/>
    </source>
</evidence>
<gene>
    <name evidence="8" type="ORF">K9V48_11895</name>
</gene>
<evidence type="ECO:0000256" key="3">
    <source>
        <dbReference type="ARBA" id="ARBA00022692"/>
    </source>
</evidence>